<dbReference type="EMBL" id="KZ451976">
    <property type="protein sequence ID" value="PKA55907.1"/>
    <property type="molecule type" value="Genomic_DNA"/>
</dbReference>
<evidence type="ECO:0000313" key="4">
    <source>
        <dbReference type="Proteomes" id="UP000236161"/>
    </source>
</evidence>
<evidence type="ECO:0000256" key="2">
    <source>
        <dbReference type="SAM" id="MobiDB-lite"/>
    </source>
</evidence>
<accession>A0A2I0AK40</accession>
<dbReference type="Gene3D" id="1.20.5.340">
    <property type="match status" value="1"/>
</dbReference>
<gene>
    <name evidence="3" type="ORF">AXF42_Ash014579</name>
</gene>
<keyword evidence="1" id="KW-0175">Coiled coil</keyword>
<reference evidence="3 4" key="1">
    <citation type="journal article" date="2017" name="Nature">
        <title>The Apostasia genome and the evolution of orchids.</title>
        <authorList>
            <person name="Zhang G.Q."/>
            <person name="Liu K.W."/>
            <person name="Li Z."/>
            <person name="Lohaus R."/>
            <person name="Hsiao Y.Y."/>
            <person name="Niu S.C."/>
            <person name="Wang J.Y."/>
            <person name="Lin Y.C."/>
            <person name="Xu Q."/>
            <person name="Chen L.J."/>
            <person name="Yoshida K."/>
            <person name="Fujiwara S."/>
            <person name="Wang Z.W."/>
            <person name="Zhang Y.Q."/>
            <person name="Mitsuda N."/>
            <person name="Wang M."/>
            <person name="Liu G.H."/>
            <person name="Pecoraro L."/>
            <person name="Huang H.X."/>
            <person name="Xiao X.J."/>
            <person name="Lin M."/>
            <person name="Wu X.Y."/>
            <person name="Wu W.L."/>
            <person name="Chen Y.Y."/>
            <person name="Chang S.B."/>
            <person name="Sakamoto S."/>
            <person name="Ohme-Takagi M."/>
            <person name="Yagi M."/>
            <person name="Zeng S.J."/>
            <person name="Shen C.Y."/>
            <person name="Yeh C.M."/>
            <person name="Luo Y.B."/>
            <person name="Tsai W.C."/>
            <person name="Van de Peer Y."/>
            <person name="Liu Z.J."/>
        </authorList>
    </citation>
    <scope>NUCLEOTIDE SEQUENCE [LARGE SCALE GENOMIC DNA]</scope>
    <source>
        <strain evidence="4">cv. Shenzhen</strain>
        <tissue evidence="3">Stem</tissue>
    </source>
</reference>
<feature type="compositionally biased region" description="Pro residues" evidence="2">
    <location>
        <begin position="8"/>
        <end position="17"/>
    </location>
</feature>
<dbReference type="AlphaFoldDB" id="A0A2I0AK40"/>
<feature type="region of interest" description="Disordered" evidence="2">
    <location>
        <begin position="1"/>
        <end position="24"/>
    </location>
</feature>
<dbReference type="Proteomes" id="UP000236161">
    <property type="component" value="Unassembled WGS sequence"/>
</dbReference>
<proteinExistence type="predicted"/>
<name>A0A2I0AK40_9ASPA</name>
<sequence length="171" mass="18892">MATEPANPSSPPCPPISSPSNPAALAEMDDLTTTELIFFLESSFHHSEFAMAADILRSREELAKAKAAKIRDEMAARDATIADLRAQNGILEKELAALRSKKNDLEEEIRAWRSRYARLEVWVLRQIDENPGLKQRERGRALKKEGAPLTLPCSPSKTHLLISVSDSEDGG</sequence>
<evidence type="ECO:0000313" key="3">
    <source>
        <dbReference type="EMBL" id="PKA55907.1"/>
    </source>
</evidence>
<organism evidence="3 4">
    <name type="scientific">Apostasia shenzhenica</name>
    <dbReference type="NCBI Taxonomy" id="1088818"/>
    <lineage>
        <taxon>Eukaryota</taxon>
        <taxon>Viridiplantae</taxon>
        <taxon>Streptophyta</taxon>
        <taxon>Embryophyta</taxon>
        <taxon>Tracheophyta</taxon>
        <taxon>Spermatophyta</taxon>
        <taxon>Magnoliopsida</taxon>
        <taxon>Liliopsida</taxon>
        <taxon>Asparagales</taxon>
        <taxon>Orchidaceae</taxon>
        <taxon>Apostasioideae</taxon>
        <taxon>Apostasia</taxon>
    </lineage>
</organism>
<feature type="coiled-coil region" evidence="1">
    <location>
        <begin position="81"/>
        <end position="115"/>
    </location>
</feature>
<keyword evidence="4" id="KW-1185">Reference proteome</keyword>
<evidence type="ECO:0000256" key="1">
    <source>
        <dbReference type="SAM" id="Coils"/>
    </source>
</evidence>
<protein>
    <submittedName>
        <fullName evidence="3">Uncharacterized protein</fullName>
    </submittedName>
</protein>